<accession>A0A4Q7PD90</accession>
<dbReference type="AlphaFoldDB" id="A0A4Q7PD90"/>
<dbReference type="EMBL" id="SGXG01000001">
    <property type="protein sequence ID" value="RZS98326.1"/>
    <property type="molecule type" value="Genomic_DNA"/>
</dbReference>
<sequence length="30" mass="3494">MKTKLTLTIKKSVIDTGKKEPKPEVFLYQE</sequence>
<proteinExistence type="predicted"/>
<gene>
    <name evidence="1" type="ORF">BC751_3971</name>
</gene>
<protein>
    <submittedName>
        <fullName evidence="1">Uncharacterized protein</fullName>
    </submittedName>
</protein>
<organism evidence="1 2">
    <name type="scientific">Cecembia calidifontis</name>
    <dbReference type="NCBI Taxonomy" id="1187080"/>
    <lineage>
        <taxon>Bacteria</taxon>
        <taxon>Pseudomonadati</taxon>
        <taxon>Bacteroidota</taxon>
        <taxon>Cytophagia</taxon>
        <taxon>Cytophagales</taxon>
        <taxon>Cyclobacteriaceae</taxon>
        <taxon>Cecembia</taxon>
    </lineage>
</organism>
<evidence type="ECO:0000313" key="2">
    <source>
        <dbReference type="Proteomes" id="UP000292209"/>
    </source>
</evidence>
<evidence type="ECO:0000313" key="1">
    <source>
        <dbReference type="EMBL" id="RZS98326.1"/>
    </source>
</evidence>
<dbReference type="Proteomes" id="UP000292209">
    <property type="component" value="Unassembled WGS sequence"/>
</dbReference>
<name>A0A4Q7PD90_9BACT</name>
<comment type="caution">
    <text evidence="1">The sequence shown here is derived from an EMBL/GenBank/DDBJ whole genome shotgun (WGS) entry which is preliminary data.</text>
</comment>
<keyword evidence="2" id="KW-1185">Reference proteome</keyword>
<reference evidence="1 2" key="1">
    <citation type="submission" date="2019-02" db="EMBL/GenBank/DDBJ databases">
        <title>Genomic Encyclopedia of Archaeal and Bacterial Type Strains, Phase II (KMG-II): from individual species to whole genera.</title>
        <authorList>
            <person name="Goeker M."/>
        </authorList>
    </citation>
    <scope>NUCLEOTIDE SEQUENCE [LARGE SCALE GENOMIC DNA]</scope>
    <source>
        <strain evidence="1 2">DSM 21411</strain>
    </source>
</reference>